<dbReference type="RefSeq" id="WP_154527865.1">
    <property type="nucleotide sequence ID" value="NZ_VUNH01000001.1"/>
</dbReference>
<protein>
    <recommendedName>
        <fullName evidence="4">GerMN domain-containing protein</fullName>
    </recommendedName>
</protein>
<evidence type="ECO:0000313" key="3">
    <source>
        <dbReference type="Proteomes" id="UP000473699"/>
    </source>
</evidence>
<evidence type="ECO:0000313" key="2">
    <source>
        <dbReference type="EMBL" id="MST54748.1"/>
    </source>
</evidence>
<keyword evidence="3" id="KW-1185">Reference proteome</keyword>
<name>A0A6L5Y9R4_9BACT</name>
<keyword evidence="1" id="KW-0812">Transmembrane</keyword>
<gene>
    <name evidence="2" type="ORF">FYJ74_01590</name>
</gene>
<comment type="caution">
    <text evidence="2">The sequence shown here is derived from an EMBL/GenBank/DDBJ whole genome shotgun (WGS) entry which is preliminary data.</text>
</comment>
<evidence type="ECO:0000256" key="1">
    <source>
        <dbReference type="SAM" id="Phobius"/>
    </source>
</evidence>
<dbReference type="EMBL" id="VUNH01000001">
    <property type="protein sequence ID" value="MST54748.1"/>
    <property type="molecule type" value="Genomic_DNA"/>
</dbReference>
<dbReference type="AlphaFoldDB" id="A0A6L5Y9R4"/>
<dbReference type="Proteomes" id="UP000473699">
    <property type="component" value="Unassembled WGS sequence"/>
</dbReference>
<accession>A0A6L5Y9R4</accession>
<organism evidence="2 3">
    <name type="scientific">Pyramidobacter porci</name>
    <dbReference type="NCBI Taxonomy" id="2605789"/>
    <lineage>
        <taxon>Bacteria</taxon>
        <taxon>Thermotogati</taxon>
        <taxon>Synergistota</taxon>
        <taxon>Synergistia</taxon>
        <taxon>Synergistales</taxon>
        <taxon>Dethiosulfovibrionaceae</taxon>
        <taxon>Pyramidobacter</taxon>
    </lineage>
</organism>
<feature type="transmembrane region" description="Helical" evidence="1">
    <location>
        <begin position="26"/>
        <end position="48"/>
    </location>
</feature>
<proteinExistence type="predicted"/>
<keyword evidence="1" id="KW-1133">Transmembrane helix</keyword>
<sequence>MNDEISRRPRMPDREEYYQPRRRAPLFLRVLAQLSVMVIFLAAGYYGADLFLKMLDRRNVLKQENIVSNTEDLQRLLAAEDSSDNVVGPRKELVVYPLGRDGMVKAGMKVLSEVQEDEIIQAVNAVFRESSESWANVIEAKHVYRDGIAVYLDLPQGFAAGLGKMSEERALLMLTGIVRTVVENFLPVKQVYFLQEGRWVQNVGSIRLSDPWGLENANG</sequence>
<evidence type="ECO:0008006" key="4">
    <source>
        <dbReference type="Google" id="ProtNLM"/>
    </source>
</evidence>
<reference evidence="2 3" key="1">
    <citation type="submission" date="2019-08" db="EMBL/GenBank/DDBJ databases">
        <title>In-depth cultivation of the pig gut microbiome towards novel bacterial diversity and tailored functional studies.</title>
        <authorList>
            <person name="Wylensek D."/>
            <person name="Hitch T.C.A."/>
            <person name="Clavel T."/>
        </authorList>
    </citation>
    <scope>NUCLEOTIDE SEQUENCE [LARGE SCALE GENOMIC DNA]</scope>
    <source>
        <strain evidence="2 3">SM-530-WT-4B</strain>
    </source>
</reference>
<keyword evidence="1" id="KW-0472">Membrane</keyword>